<name>A0A0D6JAR0_9HYPH</name>
<dbReference type="RefSeq" id="WP_172655218.1">
    <property type="nucleotide sequence ID" value="NZ_LN829118.1"/>
</dbReference>
<dbReference type="SUPFAM" id="SSF53335">
    <property type="entry name" value="S-adenosyl-L-methionine-dependent methyltransferases"/>
    <property type="match status" value="1"/>
</dbReference>
<dbReference type="InterPro" id="IPR041698">
    <property type="entry name" value="Methyltransf_25"/>
</dbReference>
<dbReference type="KEGG" id="fil:BN1229_v1_0401"/>
<dbReference type="Gene3D" id="2.20.25.110">
    <property type="entry name" value="S-adenosyl-L-methionine-dependent methyltransferases"/>
    <property type="match status" value="1"/>
</dbReference>
<dbReference type="GO" id="GO:0008168">
    <property type="term" value="F:methyltransferase activity"/>
    <property type="evidence" value="ECO:0007669"/>
    <property type="project" value="UniProtKB-KW"/>
</dbReference>
<dbReference type="EMBL" id="LN829119">
    <property type="protein sequence ID" value="CPR15545.1"/>
    <property type="molecule type" value="Genomic_DNA"/>
</dbReference>
<accession>A0A0D6JAR0</accession>
<evidence type="ECO:0000259" key="1">
    <source>
        <dbReference type="Pfam" id="PF13649"/>
    </source>
</evidence>
<keyword evidence="3" id="KW-1185">Reference proteome</keyword>
<dbReference type="AlphaFoldDB" id="A0A0D6JAR0"/>
<evidence type="ECO:0000313" key="3">
    <source>
        <dbReference type="Proteomes" id="UP000033187"/>
    </source>
</evidence>
<dbReference type="Proteomes" id="UP000033187">
    <property type="component" value="Chromosome 1"/>
</dbReference>
<dbReference type="KEGG" id="fiy:BN1229_v1_0405"/>
<dbReference type="Pfam" id="PF13649">
    <property type="entry name" value="Methyltransf_25"/>
    <property type="match status" value="1"/>
</dbReference>
<feature type="domain" description="Methyltransferase" evidence="1">
    <location>
        <begin position="40"/>
        <end position="134"/>
    </location>
</feature>
<gene>
    <name evidence="2" type="ORF">YBN1229_v1_0405</name>
</gene>
<sequence length="251" mass="28193">MSNRYGTLAAWVYHVDKPIGHSFGDIEFYRERLAGCEGPILEPAVGNGRAIIPLIESGCDVVGFDTSADMLDFCRKECAARGLKPSLSVQSFESFEYDRKFEAIIIPAGSFQLITEATVARSVLCRFQRALSPGARLIVDLDPISSFVTPGARVRHWQVGDDVLTLQEARAETDFVRQTTVSQLRYEHWRSGQLVSVELDLFSLRWWGIVEFELALREAGFTEIVISGDYRHGLMPKSDVRSITFEARIPE</sequence>
<dbReference type="Gene3D" id="3.40.50.150">
    <property type="entry name" value="Vaccinia Virus protein VP39"/>
    <property type="match status" value="1"/>
</dbReference>
<dbReference type="InterPro" id="IPR029063">
    <property type="entry name" value="SAM-dependent_MTases_sf"/>
</dbReference>
<proteinExistence type="predicted"/>
<keyword evidence="2" id="KW-0808">Transferase</keyword>
<protein>
    <submittedName>
        <fullName evidence="2">Type 12 methyltransferase</fullName>
    </submittedName>
</protein>
<dbReference type="GO" id="GO:0032259">
    <property type="term" value="P:methylation"/>
    <property type="evidence" value="ECO:0007669"/>
    <property type="project" value="UniProtKB-KW"/>
</dbReference>
<organism evidence="2 3">
    <name type="scientific">Candidatus Filomicrobium marinum</name>
    <dbReference type="NCBI Taxonomy" id="1608628"/>
    <lineage>
        <taxon>Bacteria</taxon>
        <taxon>Pseudomonadati</taxon>
        <taxon>Pseudomonadota</taxon>
        <taxon>Alphaproteobacteria</taxon>
        <taxon>Hyphomicrobiales</taxon>
        <taxon>Hyphomicrobiaceae</taxon>
        <taxon>Filomicrobium</taxon>
    </lineage>
</organism>
<keyword evidence="2" id="KW-0489">Methyltransferase</keyword>
<reference evidence="3" key="1">
    <citation type="submission" date="2015-02" db="EMBL/GenBank/DDBJ databases">
        <authorList>
            <person name="Chooi Y.-H."/>
        </authorList>
    </citation>
    <scope>NUCLEOTIDE SEQUENCE [LARGE SCALE GENOMIC DNA]</scope>
    <source>
        <strain evidence="3">strain Y</strain>
    </source>
</reference>
<dbReference type="CDD" id="cd02440">
    <property type="entry name" value="AdoMet_MTases"/>
    <property type="match status" value="1"/>
</dbReference>
<evidence type="ECO:0000313" key="2">
    <source>
        <dbReference type="EMBL" id="CPR15545.1"/>
    </source>
</evidence>